<protein>
    <submittedName>
        <fullName evidence="1">Uncharacterized protein</fullName>
    </submittedName>
</protein>
<dbReference type="Gene3D" id="3.40.50.300">
    <property type="entry name" value="P-loop containing nucleotide triphosphate hydrolases"/>
    <property type="match status" value="1"/>
</dbReference>
<proteinExistence type="predicted"/>
<dbReference type="OrthoDB" id="3523587at2"/>
<accession>A0A2W2DN21</accession>
<reference evidence="1 2" key="1">
    <citation type="submission" date="2018-01" db="EMBL/GenBank/DDBJ databases">
        <title>Draft genome sequence of Nonomuraea sp. KC333.</title>
        <authorList>
            <person name="Sahin N."/>
            <person name="Saygin H."/>
            <person name="Ay H."/>
        </authorList>
    </citation>
    <scope>NUCLEOTIDE SEQUENCE [LARGE SCALE GENOMIC DNA]</scope>
    <source>
        <strain evidence="1 2">KC333</strain>
    </source>
</reference>
<sequence length="218" mass="23411">MAAYADAAGPDGGSCGGEPVHGARLRFPPGSLVMLTGLPGAGKTTLLRRLYGQDVESRPVTAGTTVVIDSAQARRQWDDRLTWAPYRVRRVFIFATHVRGIRRALAGGHAVIAHQRGCGRHVLHAFALLARLHGASLHLLLLDAPADEALAGQVTRGRVVPPRTFARHRRRWESLLARVKNGDPAPASGARVIDRAEAGLLEAIVFDDSRAAAPPRVE</sequence>
<comment type="caution">
    <text evidence="1">The sequence shown here is derived from an EMBL/GenBank/DDBJ whole genome shotgun (WGS) entry which is preliminary data.</text>
</comment>
<gene>
    <name evidence="1" type="ORF">C1J01_34010</name>
</gene>
<organism evidence="1 2">
    <name type="scientific">Nonomuraea aridisoli</name>
    <dbReference type="NCBI Taxonomy" id="2070368"/>
    <lineage>
        <taxon>Bacteria</taxon>
        <taxon>Bacillati</taxon>
        <taxon>Actinomycetota</taxon>
        <taxon>Actinomycetes</taxon>
        <taxon>Streptosporangiales</taxon>
        <taxon>Streptosporangiaceae</taxon>
        <taxon>Nonomuraea</taxon>
    </lineage>
</organism>
<dbReference type="AlphaFoldDB" id="A0A2W2DN21"/>
<name>A0A2W2DN21_9ACTN</name>
<keyword evidence="2" id="KW-1185">Reference proteome</keyword>
<dbReference type="Pfam" id="PF13671">
    <property type="entry name" value="AAA_33"/>
    <property type="match status" value="1"/>
</dbReference>
<evidence type="ECO:0000313" key="2">
    <source>
        <dbReference type="Proteomes" id="UP000249304"/>
    </source>
</evidence>
<dbReference type="SUPFAM" id="SSF52540">
    <property type="entry name" value="P-loop containing nucleoside triphosphate hydrolases"/>
    <property type="match status" value="1"/>
</dbReference>
<evidence type="ECO:0000313" key="1">
    <source>
        <dbReference type="EMBL" id="PZG12023.1"/>
    </source>
</evidence>
<dbReference type="InterPro" id="IPR027417">
    <property type="entry name" value="P-loop_NTPase"/>
</dbReference>
<dbReference type="EMBL" id="POUD01000200">
    <property type="protein sequence ID" value="PZG12023.1"/>
    <property type="molecule type" value="Genomic_DNA"/>
</dbReference>
<dbReference type="Proteomes" id="UP000249304">
    <property type="component" value="Unassembled WGS sequence"/>
</dbReference>